<dbReference type="AlphaFoldDB" id="A0A2P6R0K7"/>
<accession>A0A2P6R0K7</accession>
<dbReference type="Gramene" id="PRQ39948">
    <property type="protein sequence ID" value="PRQ39948"/>
    <property type="gene ID" value="RchiOBHm_Chr4g0430771"/>
</dbReference>
<protein>
    <submittedName>
        <fullName evidence="1">Putative geraniol 8-hydroxylase</fullName>
        <ecNumber evidence="1">1.14.14.83</ecNumber>
    </submittedName>
</protein>
<dbReference type="InterPro" id="IPR001128">
    <property type="entry name" value="Cyt_P450"/>
</dbReference>
<dbReference type="Proteomes" id="UP000238479">
    <property type="component" value="Chromosome 4"/>
</dbReference>
<sequence length="88" mass="10006">MNFLSCIVLLFLCFVSWFLVQVLHRRTKARLPRGPKPFPMIGNLFKLGDKLHLSLTKLSQQYGPIMSLKLGQLTTIVVSSSTMDKEIL</sequence>
<keyword evidence="2" id="KW-1185">Reference proteome</keyword>
<evidence type="ECO:0000313" key="1">
    <source>
        <dbReference type="EMBL" id="PRQ39948.1"/>
    </source>
</evidence>
<dbReference type="SUPFAM" id="SSF48264">
    <property type="entry name" value="Cytochrome P450"/>
    <property type="match status" value="1"/>
</dbReference>
<dbReference type="PANTHER" id="PTHR24299">
    <property type="entry name" value="CYTOCHROME P450 FAMILY 1"/>
    <property type="match status" value="1"/>
</dbReference>
<dbReference type="GO" id="GO:0005506">
    <property type="term" value="F:iron ion binding"/>
    <property type="evidence" value="ECO:0007669"/>
    <property type="project" value="InterPro"/>
</dbReference>
<name>A0A2P6R0K7_ROSCH</name>
<dbReference type="EC" id="1.14.14.83" evidence="1"/>
<organism evidence="1 2">
    <name type="scientific">Rosa chinensis</name>
    <name type="common">China rose</name>
    <dbReference type="NCBI Taxonomy" id="74649"/>
    <lineage>
        <taxon>Eukaryota</taxon>
        <taxon>Viridiplantae</taxon>
        <taxon>Streptophyta</taxon>
        <taxon>Embryophyta</taxon>
        <taxon>Tracheophyta</taxon>
        <taxon>Spermatophyta</taxon>
        <taxon>Magnoliopsida</taxon>
        <taxon>eudicotyledons</taxon>
        <taxon>Gunneridae</taxon>
        <taxon>Pentapetalae</taxon>
        <taxon>rosids</taxon>
        <taxon>fabids</taxon>
        <taxon>Rosales</taxon>
        <taxon>Rosaceae</taxon>
        <taxon>Rosoideae</taxon>
        <taxon>Rosoideae incertae sedis</taxon>
        <taxon>Rosa</taxon>
    </lineage>
</organism>
<dbReference type="GO" id="GO:0102811">
    <property type="term" value="F:geraniol 10-hydroxylase activity"/>
    <property type="evidence" value="ECO:0007669"/>
    <property type="project" value="UniProtKB-EC"/>
</dbReference>
<dbReference type="Pfam" id="PF00067">
    <property type="entry name" value="p450"/>
    <property type="match status" value="1"/>
</dbReference>
<dbReference type="GO" id="GO:0020037">
    <property type="term" value="F:heme binding"/>
    <property type="evidence" value="ECO:0007669"/>
    <property type="project" value="InterPro"/>
</dbReference>
<gene>
    <name evidence="1" type="ORF">RchiOBHm_Chr4g0430771</name>
</gene>
<dbReference type="InterPro" id="IPR036396">
    <property type="entry name" value="Cyt_P450_sf"/>
</dbReference>
<dbReference type="Gene3D" id="1.10.630.10">
    <property type="entry name" value="Cytochrome P450"/>
    <property type="match status" value="1"/>
</dbReference>
<reference evidence="1 2" key="1">
    <citation type="journal article" date="2018" name="Nat. Genet.">
        <title>The Rosa genome provides new insights in the design of modern roses.</title>
        <authorList>
            <person name="Bendahmane M."/>
        </authorList>
    </citation>
    <scope>NUCLEOTIDE SEQUENCE [LARGE SCALE GENOMIC DNA]</scope>
    <source>
        <strain evidence="2">cv. Old Blush</strain>
    </source>
</reference>
<dbReference type="PANTHER" id="PTHR24299:SF59">
    <property type="entry name" value="CYTOCHROME P450 SUPERFAMILY PROTEIN"/>
    <property type="match status" value="1"/>
</dbReference>
<dbReference type="OMA" id="HELCKRY"/>
<keyword evidence="1" id="KW-0560">Oxidoreductase</keyword>
<dbReference type="EMBL" id="PDCK01000042">
    <property type="protein sequence ID" value="PRQ39948.1"/>
    <property type="molecule type" value="Genomic_DNA"/>
</dbReference>
<comment type="caution">
    <text evidence="1">The sequence shown here is derived from an EMBL/GenBank/DDBJ whole genome shotgun (WGS) entry which is preliminary data.</text>
</comment>
<evidence type="ECO:0000313" key="2">
    <source>
        <dbReference type="Proteomes" id="UP000238479"/>
    </source>
</evidence>
<proteinExistence type="predicted"/>